<dbReference type="Pfam" id="PF05050">
    <property type="entry name" value="Methyltransf_21"/>
    <property type="match status" value="1"/>
</dbReference>
<reference evidence="3" key="1">
    <citation type="submission" date="2020-07" db="EMBL/GenBank/DDBJ databases">
        <authorList>
            <person name="Pothier F. J."/>
        </authorList>
    </citation>
    <scope>NUCLEOTIDE SEQUENCE</scope>
    <source>
        <strain evidence="3">CFBP 8129</strain>
    </source>
</reference>
<name>A0A6V7D5R8_9XANT</name>
<dbReference type="NCBIfam" id="TIGR01444">
    <property type="entry name" value="fkbM_fam"/>
    <property type="match status" value="1"/>
</dbReference>
<gene>
    <name evidence="3" type="ORF">CFBP8129_20540</name>
</gene>
<evidence type="ECO:0000256" key="1">
    <source>
        <dbReference type="SAM" id="MobiDB-lite"/>
    </source>
</evidence>
<sequence>MTQDKTSHTQPGMHSPICGTSDLRNEAHAQAYSPRRFFDQLLKTDAPVVLDVGAHRGESIQHFKSIYPVCQLYSFEPDPQNFAELEKVAAQFGTTTMCVALGEKEEVGHYYRQSISHLGGLLPINADSTDSLGYAQQATNEEIAVSKITLDNACAMLGIAHVHILKIDVQGFERQVLEGATTILQHTDCAVIEIGLYDFYGKTNSFVEVVNLMQAAGFSLWDIAKLSKNPKSLRTDWIEVVYRKDAAQLQNLQHP</sequence>
<dbReference type="GO" id="GO:0008171">
    <property type="term" value="F:O-methyltransferase activity"/>
    <property type="evidence" value="ECO:0007669"/>
    <property type="project" value="TreeGrafter"/>
</dbReference>
<dbReference type="InterPro" id="IPR029063">
    <property type="entry name" value="SAM-dependent_MTases_sf"/>
</dbReference>
<dbReference type="EMBL" id="LR828253">
    <property type="protein sequence ID" value="CAD0328708.1"/>
    <property type="molecule type" value="Genomic_DNA"/>
</dbReference>
<evidence type="ECO:0000259" key="2">
    <source>
        <dbReference type="Pfam" id="PF05050"/>
    </source>
</evidence>
<feature type="compositionally biased region" description="Polar residues" evidence="1">
    <location>
        <begin position="1"/>
        <end position="12"/>
    </location>
</feature>
<dbReference type="EMBL" id="LR828253">
    <property type="protein sequence ID" value="CAD0328717.1"/>
    <property type="molecule type" value="Genomic_DNA"/>
</dbReference>
<evidence type="ECO:0000313" key="3">
    <source>
        <dbReference type="EMBL" id="CAD0328717.1"/>
    </source>
</evidence>
<organism evidence="3">
    <name type="scientific">Xanthomonas hortorum pv. gardneri</name>
    <dbReference type="NCBI Taxonomy" id="2754056"/>
    <lineage>
        <taxon>Bacteria</taxon>
        <taxon>Pseudomonadati</taxon>
        <taxon>Pseudomonadota</taxon>
        <taxon>Gammaproteobacteria</taxon>
        <taxon>Lysobacterales</taxon>
        <taxon>Lysobacteraceae</taxon>
        <taxon>Xanthomonas</taxon>
    </lineage>
</organism>
<proteinExistence type="predicted"/>
<accession>A0A6V7D5R8</accession>
<feature type="domain" description="Methyltransferase FkbM" evidence="2">
    <location>
        <begin position="51"/>
        <end position="219"/>
    </location>
</feature>
<dbReference type="Gene3D" id="3.40.50.150">
    <property type="entry name" value="Vaccinia Virus protein VP39"/>
    <property type="match status" value="1"/>
</dbReference>
<dbReference type="AlphaFoldDB" id="A0A6V7D5R8"/>
<dbReference type="PANTHER" id="PTHR36973:SF4">
    <property type="entry name" value="NODULATION PROTEIN"/>
    <property type="match status" value="1"/>
</dbReference>
<dbReference type="SUPFAM" id="SSF53335">
    <property type="entry name" value="S-adenosyl-L-methionine-dependent methyltransferases"/>
    <property type="match status" value="1"/>
</dbReference>
<dbReference type="PANTHER" id="PTHR36973">
    <property type="entry name" value="SLL1456 PROTEIN-RELATED"/>
    <property type="match status" value="1"/>
</dbReference>
<dbReference type="InterPro" id="IPR006342">
    <property type="entry name" value="FkbM_mtfrase"/>
</dbReference>
<feature type="region of interest" description="Disordered" evidence="1">
    <location>
        <begin position="1"/>
        <end position="20"/>
    </location>
</feature>
<protein>
    <recommendedName>
        <fullName evidence="2">Methyltransferase FkbM domain-containing protein</fullName>
    </recommendedName>
</protein>
<dbReference type="InterPro" id="IPR053188">
    <property type="entry name" value="FkbM_Methyltransferase"/>
</dbReference>